<evidence type="ECO:0008006" key="4">
    <source>
        <dbReference type="Google" id="ProtNLM"/>
    </source>
</evidence>
<dbReference type="Proteomes" id="UP001159363">
    <property type="component" value="Chromosome 3"/>
</dbReference>
<dbReference type="PANTHER" id="PTHR47326">
    <property type="entry name" value="TRANSPOSABLE ELEMENT TC3 TRANSPOSASE-LIKE PROTEIN"/>
    <property type="match status" value="1"/>
</dbReference>
<name>A0ABQ9I4I8_9NEOP</name>
<organism evidence="2 3">
    <name type="scientific">Dryococelus australis</name>
    <dbReference type="NCBI Taxonomy" id="614101"/>
    <lineage>
        <taxon>Eukaryota</taxon>
        <taxon>Metazoa</taxon>
        <taxon>Ecdysozoa</taxon>
        <taxon>Arthropoda</taxon>
        <taxon>Hexapoda</taxon>
        <taxon>Insecta</taxon>
        <taxon>Pterygota</taxon>
        <taxon>Neoptera</taxon>
        <taxon>Polyneoptera</taxon>
        <taxon>Phasmatodea</taxon>
        <taxon>Verophasmatodea</taxon>
        <taxon>Anareolatae</taxon>
        <taxon>Phasmatidae</taxon>
        <taxon>Eurycanthinae</taxon>
        <taxon>Dryococelus</taxon>
    </lineage>
</organism>
<comment type="caution">
    <text evidence="2">The sequence shown here is derived from an EMBL/GenBank/DDBJ whole genome shotgun (WGS) entry which is preliminary data.</text>
</comment>
<evidence type="ECO:0000256" key="1">
    <source>
        <dbReference type="SAM" id="MobiDB-lite"/>
    </source>
</evidence>
<accession>A0ABQ9I4I8</accession>
<proteinExistence type="predicted"/>
<feature type="region of interest" description="Disordered" evidence="1">
    <location>
        <begin position="520"/>
        <end position="540"/>
    </location>
</feature>
<protein>
    <recommendedName>
        <fullName evidence="4">Transposase</fullName>
    </recommendedName>
</protein>
<dbReference type="EMBL" id="JARBHB010000003">
    <property type="protein sequence ID" value="KAJ8891159.1"/>
    <property type="molecule type" value="Genomic_DNA"/>
</dbReference>
<dbReference type="Gene3D" id="3.30.420.10">
    <property type="entry name" value="Ribonuclease H-like superfamily/Ribonuclease H"/>
    <property type="match status" value="1"/>
</dbReference>
<feature type="compositionally biased region" description="Basic and acidic residues" evidence="1">
    <location>
        <begin position="1"/>
        <end position="14"/>
    </location>
</feature>
<evidence type="ECO:0000313" key="3">
    <source>
        <dbReference type="Proteomes" id="UP001159363"/>
    </source>
</evidence>
<reference evidence="2 3" key="1">
    <citation type="submission" date="2023-02" db="EMBL/GenBank/DDBJ databases">
        <title>LHISI_Scaffold_Assembly.</title>
        <authorList>
            <person name="Stuart O.P."/>
            <person name="Cleave R."/>
            <person name="Magrath M.J.L."/>
            <person name="Mikheyev A.S."/>
        </authorList>
    </citation>
    <scope>NUCLEOTIDE SEQUENCE [LARGE SCALE GENOMIC DNA]</scope>
    <source>
        <strain evidence="2">Daus_M_001</strain>
        <tissue evidence="2">Leg muscle</tissue>
    </source>
</reference>
<sequence length="599" mass="67582">MKGWGKREIPEKARRPAASSDTIPTCANPGADPPRIEPRWEAGSLTTTPPWPPLIIGGYGTSSCRPSSGDSCLEVRRRQAARWRQVLIRRPAHLSTHRGFIKQAATQGFVPDYLVSISLLYATIQWTFKQCLFILIVNSRTWYGRANGVGRLAKQLHEKVFPDTAQPHHQTFSVWFRRLAETGTLEANTVGLGRAHPQAHSPRSKCQHQASGGYITKTHHIMESTPSAAHVLLPLPTNEGALAPGDHPDPVTFCQWFIGQNSTPGFASSLLFTDEATFGKDGIANFHNNHHGRHHQQIRINVWAGIVCDCLVGPHVLPPRLTGEAYRGFLATVLPQLLKNLPLYARARMWFMHDDATAHFSLPVRVLLDETFHGRWIVPIANAEVLHQHIFEACETIRTQPGIFGRVRRSMIRRVHACSAAHGGHFEYLFWQQQVTGETWDEVGKTLVVFITCRRCEGTSVMHKVSFQCNNSAVMNIQGRWLTDYTWIPFTPTSRGAKRDITEKIRRPAARLPHAKIPEVTRTGNEPSSPMWEASSLTTKPPRPLGWKRIHITEDLANRGFSTAHFEWMTKLQENRNGLTRYWIWRNTGFSLVEVVNGK</sequence>
<keyword evidence="3" id="KW-1185">Reference proteome</keyword>
<dbReference type="InterPro" id="IPR036397">
    <property type="entry name" value="RNaseH_sf"/>
</dbReference>
<gene>
    <name evidence="2" type="ORF">PR048_010674</name>
</gene>
<feature type="region of interest" description="Disordered" evidence="1">
    <location>
        <begin position="1"/>
        <end position="47"/>
    </location>
</feature>
<dbReference type="PANTHER" id="PTHR47326:SF1">
    <property type="entry name" value="HTH PSQ-TYPE DOMAIN-CONTAINING PROTEIN"/>
    <property type="match status" value="1"/>
</dbReference>
<evidence type="ECO:0000313" key="2">
    <source>
        <dbReference type="EMBL" id="KAJ8891159.1"/>
    </source>
</evidence>